<evidence type="ECO:0000313" key="1">
    <source>
        <dbReference type="EMBL" id="KAJ8681028.1"/>
    </source>
</evidence>
<comment type="caution">
    <text evidence="1">The sequence shown here is derived from an EMBL/GenBank/DDBJ whole genome shotgun (WGS) entry which is preliminary data.</text>
</comment>
<evidence type="ECO:0000313" key="2">
    <source>
        <dbReference type="Proteomes" id="UP001239111"/>
    </source>
</evidence>
<sequence length="211" mass="23941">MPLSSRVVIGLKWLSALSPGAISSVVAPVLLKYRVCCPRLLLAGSRAEIDPSADVSLLNGEVLLIEDSARQYSPIGDEDRRYRATEKLLAAEEEYRECLCSANELYARPLAGNYPEFRDVVFQPLAELAKVSSELCHRIENRLENWDGETFKPGELFPGRFWSSYWHYLESYSEARRCLDELRANDDPLLRFLRLRQAAARHSPSSLLLLP</sequence>
<gene>
    <name evidence="1" type="ORF">QAD02_016815</name>
</gene>
<feature type="non-terminal residue" evidence="1">
    <location>
        <position position="211"/>
    </location>
</feature>
<reference evidence="1" key="1">
    <citation type="submission" date="2023-04" db="EMBL/GenBank/DDBJ databases">
        <title>A chromosome-level genome assembly of the parasitoid wasp Eretmocerus hayati.</title>
        <authorList>
            <person name="Zhong Y."/>
            <person name="Liu S."/>
            <person name="Liu Y."/>
        </authorList>
    </citation>
    <scope>NUCLEOTIDE SEQUENCE</scope>
    <source>
        <strain evidence="1">ZJU_SS_LIU_2023</strain>
    </source>
</reference>
<proteinExistence type="predicted"/>
<protein>
    <submittedName>
        <fullName evidence="1">Uncharacterized protein</fullName>
    </submittedName>
</protein>
<dbReference type="EMBL" id="CM056742">
    <property type="protein sequence ID" value="KAJ8681028.1"/>
    <property type="molecule type" value="Genomic_DNA"/>
</dbReference>
<name>A0ACC2PD77_9HYME</name>
<accession>A0ACC2PD77</accession>
<dbReference type="Proteomes" id="UP001239111">
    <property type="component" value="Chromosome 2"/>
</dbReference>
<organism evidence="1 2">
    <name type="scientific">Eretmocerus hayati</name>
    <dbReference type="NCBI Taxonomy" id="131215"/>
    <lineage>
        <taxon>Eukaryota</taxon>
        <taxon>Metazoa</taxon>
        <taxon>Ecdysozoa</taxon>
        <taxon>Arthropoda</taxon>
        <taxon>Hexapoda</taxon>
        <taxon>Insecta</taxon>
        <taxon>Pterygota</taxon>
        <taxon>Neoptera</taxon>
        <taxon>Endopterygota</taxon>
        <taxon>Hymenoptera</taxon>
        <taxon>Apocrita</taxon>
        <taxon>Proctotrupomorpha</taxon>
        <taxon>Chalcidoidea</taxon>
        <taxon>Aphelinidae</taxon>
        <taxon>Aphelininae</taxon>
        <taxon>Eretmocerus</taxon>
    </lineage>
</organism>
<keyword evidence="2" id="KW-1185">Reference proteome</keyword>